<dbReference type="InterPro" id="IPR003033">
    <property type="entry name" value="SCP2_sterol-bd_dom"/>
</dbReference>
<sequence>MFGLAEPFAIKEINVSTVAEVTQKLQSRFNPSAAAGLDLIFQFNLEDGENYYLAVKDSTCDLVEGDAADPNVTLIMDTETLRGIVSGETDGMQAFMSGRLRTEGDMMLAMKLGELFPR</sequence>
<dbReference type="EMBL" id="BMPO01000002">
    <property type="protein sequence ID" value="GGJ88173.1"/>
    <property type="molecule type" value="Genomic_DNA"/>
</dbReference>
<feature type="domain" description="SCP2" evidence="1">
    <location>
        <begin position="31"/>
        <end position="116"/>
    </location>
</feature>
<comment type="caution">
    <text evidence="2">The sequence shown here is derived from an EMBL/GenBank/DDBJ whole genome shotgun (WGS) entry which is preliminary data.</text>
</comment>
<evidence type="ECO:0000259" key="1">
    <source>
        <dbReference type="Pfam" id="PF02036"/>
    </source>
</evidence>
<dbReference type="InterPro" id="IPR036527">
    <property type="entry name" value="SCP2_sterol-bd_dom_sf"/>
</dbReference>
<dbReference type="GO" id="GO:0005829">
    <property type="term" value="C:cytosol"/>
    <property type="evidence" value="ECO:0007669"/>
    <property type="project" value="TreeGrafter"/>
</dbReference>
<keyword evidence="3" id="KW-1185">Reference proteome</keyword>
<evidence type="ECO:0000313" key="2">
    <source>
        <dbReference type="EMBL" id="GGJ88173.1"/>
    </source>
</evidence>
<gene>
    <name evidence="2" type="ORF">GCM10009304_12390</name>
</gene>
<organism evidence="2 3">
    <name type="scientific">Pseudomonas matsuisoli</name>
    <dbReference type="NCBI Taxonomy" id="1515666"/>
    <lineage>
        <taxon>Bacteria</taxon>
        <taxon>Pseudomonadati</taxon>
        <taxon>Pseudomonadota</taxon>
        <taxon>Gammaproteobacteria</taxon>
        <taxon>Pseudomonadales</taxon>
        <taxon>Pseudomonadaceae</taxon>
        <taxon>Pseudomonas</taxon>
    </lineage>
</organism>
<proteinExistence type="predicted"/>
<dbReference type="SUPFAM" id="SSF55718">
    <property type="entry name" value="SCP-like"/>
    <property type="match status" value="1"/>
</dbReference>
<dbReference type="PANTHER" id="PTHR10094">
    <property type="entry name" value="STEROL CARRIER PROTEIN 2 SCP-2 FAMILY PROTEIN"/>
    <property type="match status" value="1"/>
</dbReference>
<dbReference type="AlphaFoldDB" id="A0A917PRC0"/>
<dbReference type="Pfam" id="PF02036">
    <property type="entry name" value="SCP2"/>
    <property type="match status" value="1"/>
</dbReference>
<reference evidence="2" key="1">
    <citation type="journal article" date="2014" name="Int. J. Syst. Evol. Microbiol.">
        <title>Complete genome sequence of Corynebacterium casei LMG S-19264T (=DSM 44701T), isolated from a smear-ripened cheese.</title>
        <authorList>
            <consortium name="US DOE Joint Genome Institute (JGI-PGF)"/>
            <person name="Walter F."/>
            <person name="Albersmeier A."/>
            <person name="Kalinowski J."/>
            <person name="Ruckert C."/>
        </authorList>
    </citation>
    <scope>NUCLEOTIDE SEQUENCE</scope>
    <source>
        <strain evidence="2">JCM 30078</strain>
    </source>
</reference>
<dbReference type="Gene3D" id="3.30.1050.10">
    <property type="entry name" value="SCP2 sterol-binding domain"/>
    <property type="match status" value="1"/>
</dbReference>
<accession>A0A917PRC0</accession>
<reference evidence="2" key="2">
    <citation type="submission" date="2020-09" db="EMBL/GenBank/DDBJ databases">
        <authorList>
            <person name="Sun Q."/>
            <person name="Ohkuma M."/>
        </authorList>
    </citation>
    <scope>NUCLEOTIDE SEQUENCE</scope>
    <source>
        <strain evidence="2">JCM 30078</strain>
    </source>
</reference>
<evidence type="ECO:0000313" key="3">
    <source>
        <dbReference type="Proteomes" id="UP000635983"/>
    </source>
</evidence>
<dbReference type="PANTHER" id="PTHR10094:SF25">
    <property type="entry name" value="SCP2 STEROL-BINDING DOMAIN-CONTAINING PROTEIN 1"/>
    <property type="match status" value="1"/>
</dbReference>
<protein>
    <recommendedName>
        <fullName evidence="1">SCP2 domain-containing protein</fullName>
    </recommendedName>
</protein>
<name>A0A917PRC0_9PSED</name>
<dbReference type="Proteomes" id="UP000635983">
    <property type="component" value="Unassembled WGS sequence"/>
</dbReference>